<dbReference type="RefSeq" id="WP_165795485.1">
    <property type="nucleotide sequence ID" value="NZ_BPQJ01000008.1"/>
</dbReference>
<name>A0AA37M507_9HYPH</name>
<dbReference type="Proteomes" id="UP001055286">
    <property type="component" value="Unassembled WGS sequence"/>
</dbReference>
<organism evidence="1 2">
    <name type="scientific">Methylobacterium frigidaeris</name>
    <dbReference type="NCBI Taxonomy" id="2038277"/>
    <lineage>
        <taxon>Bacteria</taxon>
        <taxon>Pseudomonadati</taxon>
        <taxon>Pseudomonadota</taxon>
        <taxon>Alphaproteobacteria</taxon>
        <taxon>Hyphomicrobiales</taxon>
        <taxon>Methylobacteriaceae</taxon>
        <taxon>Methylobacterium</taxon>
    </lineage>
</organism>
<protein>
    <submittedName>
        <fullName evidence="1">Uncharacterized protein</fullName>
    </submittedName>
</protein>
<comment type="caution">
    <text evidence="1">The sequence shown here is derived from an EMBL/GenBank/DDBJ whole genome shotgun (WGS) entry which is preliminary data.</text>
</comment>
<evidence type="ECO:0000313" key="1">
    <source>
        <dbReference type="EMBL" id="GJD62066.1"/>
    </source>
</evidence>
<reference evidence="1" key="1">
    <citation type="journal article" date="2016" name="Front. Microbiol.">
        <title>Genome Sequence of the Piezophilic, Mesophilic Sulfate-Reducing Bacterium Desulfovibrio indicus J2T.</title>
        <authorList>
            <person name="Cao J."/>
            <person name="Maignien L."/>
            <person name="Shao Z."/>
            <person name="Alain K."/>
            <person name="Jebbar M."/>
        </authorList>
    </citation>
    <scope>NUCLEOTIDE SEQUENCE</scope>
    <source>
        <strain evidence="1">JCM 32048</strain>
    </source>
</reference>
<reference evidence="1" key="2">
    <citation type="submission" date="2021-08" db="EMBL/GenBank/DDBJ databases">
        <authorList>
            <person name="Tani A."/>
            <person name="Ola A."/>
            <person name="Ogura Y."/>
            <person name="Katsura K."/>
            <person name="Hayashi T."/>
        </authorList>
    </citation>
    <scope>NUCLEOTIDE SEQUENCE</scope>
    <source>
        <strain evidence="1">JCM 32048</strain>
    </source>
</reference>
<proteinExistence type="predicted"/>
<keyword evidence="2" id="KW-1185">Reference proteome</keyword>
<evidence type="ECO:0000313" key="2">
    <source>
        <dbReference type="Proteomes" id="UP001055286"/>
    </source>
</evidence>
<gene>
    <name evidence="1" type="ORF">MPEAHAMD_2215</name>
</gene>
<dbReference type="EMBL" id="BPQJ01000008">
    <property type="protein sequence ID" value="GJD62066.1"/>
    <property type="molecule type" value="Genomic_DNA"/>
</dbReference>
<accession>A0AA37M507</accession>
<sequence length="56" mass="6024">MRVLTALCALALATGLFWGTMLTRPPTSEARPGIGIDTREITLRAHLEDADPCDAN</sequence>
<dbReference type="AlphaFoldDB" id="A0AA37M507"/>